<dbReference type="GO" id="GO:0005524">
    <property type="term" value="F:ATP binding"/>
    <property type="evidence" value="ECO:0007669"/>
    <property type="project" value="InterPro"/>
</dbReference>
<dbReference type="InterPro" id="IPR051130">
    <property type="entry name" value="Mito_struct-func_regulator"/>
</dbReference>
<dbReference type="EMBL" id="CP003985">
    <property type="protein sequence ID" value="AGF77785.1"/>
    <property type="molecule type" value="Genomic_DNA"/>
</dbReference>
<dbReference type="PANTHER" id="PTHR43173">
    <property type="entry name" value="ABC1 FAMILY PROTEIN"/>
    <property type="match status" value="1"/>
</dbReference>
<sequence length="448" mass="52284">MNKLTDPILSRVQTKKIPSNSFVRSWTLGSSQAKIAARYFSYSVRKHFVEDEKRKDLFSHFQLQSALQLLGTMGYLRGAIMKIGQFLGNLPQILPHELVEIFESLQFEAPPMHYAFIREMFLDELGQEPEEVFATFEKNAFAAASLGQVHRATLHNGQEVAVKIQYPNIAETIEADMRTLGLLLQTMRFKKDFNYMVNHVQDARSVFLSEVDYLAEAAFMEKNRRLFKGSRIVVPRLYPEFTTKRILTMEYLPGQHLQSFLATDPPLSRRNHFAELISYSLVHSWFCLRTIYADLHPGNFVLMQDGRLGFIDFGCYRQFDEERWKFQVDSELAMFREDRDSLNYYLTKLAMHKTPADLDPEWVDLFLRQIHWVIAPVLAAGPFDFAKTEYVKQGADLLIESLVKGHVRTDPFYNWSNRALLGHRSLMYRLRCKFDYSSLYLTEMKHFS</sequence>
<dbReference type="InterPro" id="IPR000719">
    <property type="entry name" value="Prot_kinase_dom"/>
</dbReference>
<dbReference type="InterPro" id="IPR011009">
    <property type="entry name" value="Kinase-like_dom_sf"/>
</dbReference>
<dbReference type="AlphaFoldDB" id="M1PDH5"/>
<dbReference type="OrthoDB" id="9795390at2"/>
<dbReference type="HOGENOM" id="CLU_006533_9_3_7"/>
<evidence type="ECO:0000313" key="3">
    <source>
        <dbReference type="Proteomes" id="UP000011721"/>
    </source>
</evidence>
<accession>M1PDH5</accession>
<dbReference type="RefSeq" id="WP_015403479.1">
    <property type="nucleotide sequence ID" value="NC_020304.1"/>
</dbReference>
<dbReference type="InterPro" id="IPR004147">
    <property type="entry name" value="ABC1_dom"/>
</dbReference>
<keyword evidence="2" id="KW-0808">Transferase</keyword>
<reference evidence="3" key="1">
    <citation type="journal article" date="2013" name="Stand. Genomic Sci.">
        <title>Complete genome sequence of Desulfocapsa sulfexigens, a marine deltaproteobacterium specialized in disproportionating inorganic sulfur compounds.</title>
        <authorList>
            <person name="Finster K.W."/>
            <person name="Kjeldsen K.U."/>
            <person name="Kube M."/>
            <person name="Reinhardt R."/>
            <person name="Mussmann M."/>
            <person name="Amann R."/>
            <person name="Schreiber L."/>
        </authorList>
    </citation>
    <scope>NUCLEOTIDE SEQUENCE [LARGE SCALE GENOMIC DNA]</scope>
    <source>
        <strain evidence="3">DSM 10523 / SB164P1</strain>
    </source>
</reference>
<dbReference type="PANTHER" id="PTHR43173:SF19">
    <property type="entry name" value="AARF DOMAIN-CONTAINING PROTEIN KINASE 1"/>
    <property type="match status" value="1"/>
</dbReference>
<dbReference type="Gene3D" id="1.10.510.10">
    <property type="entry name" value="Transferase(Phosphotransferase) domain 1"/>
    <property type="match status" value="1"/>
</dbReference>
<dbReference type="GO" id="GO:0004672">
    <property type="term" value="F:protein kinase activity"/>
    <property type="evidence" value="ECO:0007669"/>
    <property type="project" value="InterPro"/>
</dbReference>
<name>M1PDH5_DESSD</name>
<dbReference type="KEGG" id="dsf:UWK_01217"/>
<dbReference type="InterPro" id="IPR034646">
    <property type="entry name" value="ADCK3_dom"/>
</dbReference>
<keyword evidence="3" id="KW-1185">Reference proteome</keyword>
<organism evidence="2 3">
    <name type="scientific">Desulfocapsa sulfexigens (strain DSM 10523 / SB164P1)</name>
    <dbReference type="NCBI Taxonomy" id="1167006"/>
    <lineage>
        <taxon>Bacteria</taxon>
        <taxon>Pseudomonadati</taxon>
        <taxon>Thermodesulfobacteriota</taxon>
        <taxon>Desulfobulbia</taxon>
        <taxon>Desulfobulbales</taxon>
        <taxon>Desulfocapsaceae</taxon>
        <taxon>Desulfocapsa</taxon>
    </lineage>
</organism>
<dbReference type="CDD" id="cd13970">
    <property type="entry name" value="ABC1_ADCK3"/>
    <property type="match status" value="1"/>
</dbReference>
<proteinExistence type="predicted"/>
<evidence type="ECO:0000259" key="1">
    <source>
        <dbReference type="PROSITE" id="PS50011"/>
    </source>
</evidence>
<dbReference type="Proteomes" id="UP000011721">
    <property type="component" value="Chromosome"/>
</dbReference>
<dbReference type="Pfam" id="PF03109">
    <property type="entry name" value="ABC1"/>
    <property type="match status" value="1"/>
</dbReference>
<feature type="domain" description="Protein kinase" evidence="1">
    <location>
        <begin position="135"/>
        <end position="448"/>
    </location>
</feature>
<protein>
    <submittedName>
        <fullName evidence="2">Putative unusual protein kinase</fullName>
    </submittedName>
</protein>
<evidence type="ECO:0000313" key="2">
    <source>
        <dbReference type="EMBL" id="AGF77785.1"/>
    </source>
</evidence>
<keyword evidence="2" id="KW-0418">Kinase</keyword>
<gene>
    <name evidence="2" type="ordered locus">UWK_01217</name>
</gene>
<dbReference type="STRING" id="1167006.UWK_01217"/>
<dbReference type="eggNOG" id="COG0661">
    <property type="taxonomic scope" value="Bacteria"/>
</dbReference>
<dbReference type="PROSITE" id="PS50011">
    <property type="entry name" value="PROTEIN_KINASE_DOM"/>
    <property type="match status" value="1"/>
</dbReference>
<dbReference type="SUPFAM" id="SSF56112">
    <property type="entry name" value="Protein kinase-like (PK-like)"/>
    <property type="match status" value="1"/>
</dbReference>